<feature type="domain" description="RNA polymerase sigma-70 region 2" evidence="6">
    <location>
        <begin position="5"/>
        <end position="66"/>
    </location>
</feature>
<comment type="similarity">
    <text evidence="1">Belongs to the sigma-70 factor family. ECF subfamily.</text>
</comment>
<sequence length="158" mass="19072">MRDTYEQHYEAIYQYILFLTTNPAIVDDFVQETFIRFYHTKQVQNEKALLIRIARNLVYDHFRRKRLLKWLPLTKTDYEDEAPLPEDLLLRTQEVQELYKALAKIKMNYREVIVLRYIEELSVKEVAYYLELSEVQVKNYTAQGLKALRSIMGREEDV</sequence>
<evidence type="ECO:0000259" key="6">
    <source>
        <dbReference type="Pfam" id="PF04542"/>
    </source>
</evidence>
<dbReference type="InterPro" id="IPR013324">
    <property type="entry name" value="RNA_pol_sigma_r3/r4-like"/>
</dbReference>
<evidence type="ECO:0000256" key="2">
    <source>
        <dbReference type="ARBA" id="ARBA00023015"/>
    </source>
</evidence>
<dbReference type="InterPro" id="IPR014284">
    <property type="entry name" value="RNA_pol_sigma-70_dom"/>
</dbReference>
<proteinExistence type="inferred from homology"/>
<keyword evidence="5" id="KW-0804">Transcription</keyword>
<protein>
    <submittedName>
        <fullName evidence="8">RNA polymerase sigma factor</fullName>
    </submittedName>
</protein>
<gene>
    <name evidence="8" type="ORF">R6U77_04600</name>
</gene>
<dbReference type="InterPro" id="IPR013249">
    <property type="entry name" value="RNA_pol_sigma70_r4_t2"/>
</dbReference>
<keyword evidence="2" id="KW-0805">Transcription regulation</keyword>
<dbReference type="InterPro" id="IPR007627">
    <property type="entry name" value="RNA_pol_sigma70_r2"/>
</dbReference>
<dbReference type="SUPFAM" id="SSF88659">
    <property type="entry name" value="Sigma3 and sigma4 domains of RNA polymerase sigma factors"/>
    <property type="match status" value="1"/>
</dbReference>
<evidence type="ECO:0000313" key="8">
    <source>
        <dbReference type="EMBL" id="WPK12978.1"/>
    </source>
</evidence>
<evidence type="ECO:0000256" key="4">
    <source>
        <dbReference type="ARBA" id="ARBA00023125"/>
    </source>
</evidence>
<dbReference type="NCBIfam" id="TIGR02937">
    <property type="entry name" value="sigma70-ECF"/>
    <property type="match status" value="1"/>
</dbReference>
<dbReference type="Gene3D" id="1.10.1740.10">
    <property type="match status" value="1"/>
</dbReference>
<dbReference type="RefSeq" id="WP_319837611.1">
    <property type="nucleotide sequence ID" value="NZ_CP137624.1"/>
</dbReference>
<evidence type="ECO:0000256" key="5">
    <source>
        <dbReference type="ARBA" id="ARBA00023163"/>
    </source>
</evidence>
<dbReference type="InterPro" id="IPR036388">
    <property type="entry name" value="WH-like_DNA-bd_sf"/>
</dbReference>
<dbReference type="SUPFAM" id="SSF88946">
    <property type="entry name" value="Sigma2 domain of RNA polymerase sigma factors"/>
    <property type="match status" value="1"/>
</dbReference>
<dbReference type="Proteomes" id="UP001322664">
    <property type="component" value="Chromosome"/>
</dbReference>
<evidence type="ECO:0000313" key="9">
    <source>
        <dbReference type="Proteomes" id="UP001322664"/>
    </source>
</evidence>
<dbReference type="EMBL" id="CP137624">
    <property type="protein sequence ID" value="WPK12978.1"/>
    <property type="molecule type" value="Genomic_DNA"/>
</dbReference>
<keyword evidence="3" id="KW-0731">Sigma factor</keyword>
<keyword evidence="4" id="KW-0238">DNA-binding</keyword>
<dbReference type="PANTHER" id="PTHR43133:SF8">
    <property type="entry name" value="RNA POLYMERASE SIGMA FACTOR HI_1459-RELATED"/>
    <property type="match status" value="1"/>
</dbReference>
<evidence type="ECO:0000256" key="1">
    <source>
        <dbReference type="ARBA" id="ARBA00010641"/>
    </source>
</evidence>
<evidence type="ECO:0000256" key="3">
    <source>
        <dbReference type="ARBA" id="ARBA00023082"/>
    </source>
</evidence>
<organism evidence="8 9">
    <name type="scientific">Lysinibacillus louembei</name>
    <dbReference type="NCBI Taxonomy" id="1470088"/>
    <lineage>
        <taxon>Bacteria</taxon>
        <taxon>Bacillati</taxon>
        <taxon>Bacillota</taxon>
        <taxon>Bacilli</taxon>
        <taxon>Bacillales</taxon>
        <taxon>Bacillaceae</taxon>
        <taxon>Lysinibacillus</taxon>
    </lineage>
</organism>
<keyword evidence="9" id="KW-1185">Reference proteome</keyword>
<dbReference type="Pfam" id="PF08281">
    <property type="entry name" value="Sigma70_r4_2"/>
    <property type="match status" value="1"/>
</dbReference>
<evidence type="ECO:0000259" key="7">
    <source>
        <dbReference type="Pfam" id="PF08281"/>
    </source>
</evidence>
<reference evidence="8 9" key="1">
    <citation type="submission" date="2023-09" db="EMBL/GenBank/DDBJ databases">
        <authorList>
            <person name="Page C.A."/>
            <person name="Perez-Diaz I.M."/>
        </authorList>
    </citation>
    <scope>NUCLEOTIDE SEQUENCE [LARGE SCALE GENOMIC DNA]</scope>
    <source>
        <strain evidence="8 9">Ll15</strain>
    </source>
</reference>
<name>A0ABZ0S1T4_9BACI</name>
<dbReference type="Pfam" id="PF04542">
    <property type="entry name" value="Sigma70_r2"/>
    <property type="match status" value="1"/>
</dbReference>
<feature type="domain" description="RNA polymerase sigma factor 70 region 4 type 2" evidence="7">
    <location>
        <begin position="96"/>
        <end position="148"/>
    </location>
</feature>
<dbReference type="InterPro" id="IPR039425">
    <property type="entry name" value="RNA_pol_sigma-70-like"/>
</dbReference>
<dbReference type="InterPro" id="IPR013325">
    <property type="entry name" value="RNA_pol_sigma_r2"/>
</dbReference>
<dbReference type="Gene3D" id="1.10.10.10">
    <property type="entry name" value="Winged helix-like DNA-binding domain superfamily/Winged helix DNA-binding domain"/>
    <property type="match status" value="1"/>
</dbReference>
<dbReference type="PANTHER" id="PTHR43133">
    <property type="entry name" value="RNA POLYMERASE ECF-TYPE SIGMA FACTO"/>
    <property type="match status" value="1"/>
</dbReference>
<accession>A0ABZ0S1T4</accession>